<protein>
    <recommendedName>
        <fullName evidence="5">Pentacotripeptide-repeat region of PRORP domain-containing protein</fullName>
    </recommendedName>
</protein>
<dbReference type="AlphaFoldDB" id="U5CP11"/>
<feature type="repeat" description="PPR" evidence="2">
    <location>
        <begin position="608"/>
        <end position="642"/>
    </location>
</feature>
<dbReference type="Gene3D" id="1.25.40.10">
    <property type="entry name" value="Tetratricopeptide repeat domain"/>
    <property type="match status" value="5"/>
</dbReference>
<evidence type="ECO:0000256" key="2">
    <source>
        <dbReference type="PROSITE-ProRule" id="PRU00708"/>
    </source>
</evidence>
<sequence length="718" mass="79743">MIRCFINNAAKPKLKLKVKVQLQLQPINTFHRPSSSAQDNDNHLYSSLVNNLTSCTTLRYAHLSHLQAITSGFSQDIFLCNTIINTYINNGGLQQAQQIFENMPFRNSVSWSSIITGHVRYGLSYEAIGLFRRMIREGFEPTKFTFGITLRACEDSLNIQMGRQVHGLIAGSPWFHDIVVCNVLMGMYAGCNQIDLSRKVFDEMLLRNLISWNTMISIYSRSSDYGSLIELFSEMKKFGMEPNQYTFTSLIAGCPSHSKQIMTHVLKSGYMGNVYVGSAMVNTYAKGGMLYEAKKLFEEMEERNVVSVNGLMVGYVQCDHGREAIKLYCVMRAAENRMNLDSILILISACACIDGGMKQGKEVHCHVIRMGWDYDISTWNGLINMYAKHGAIDRAMRVFDLMEEKDAVSWNAMISGLDQNGCHEQALKTIYLMQKMGANPSNITVVSTLSSCASLGSIEQGEQIHCNVIKLGLEEDVSVSNSLLTMYARSGNLEGSQKVFATMTEHDQVSWNAMIGAYADAGHAKEALQLFCSMMQSGCGLLNRITVLNLLTALSLSNLELKSQVHALVIKCGLEGDNAIENALLSSYSKSGAMEDSEHLFTEMSIRDEVSWNSMIVGYVQNGHVDKAMEVLQTMIQKGIRMDHFTYASTLSACALIAALEQGMQIHASCIRASLGFDVVVESSVLDMYAKCGRIDYASKAFNLMITSLEIHSIWGGT</sequence>
<proteinExistence type="predicted"/>
<feature type="repeat" description="PPR" evidence="2">
    <location>
        <begin position="507"/>
        <end position="541"/>
    </location>
</feature>
<dbReference type="Pfam" id="PF13041">
    <property type="entry name" value="PPR_2"/>
    <property type="match status" value="3"/>
</dbReference>
<dbReference type="NCBIfam" id="TIGR00756">
    <property type="entry name" value="PPR"/>
    <property type="match status" value="7"/>
</dbReference>
<keyword evidence="4" id="KW-1185">Reference proteome</keyword>
<feature type="repeat" description="PPR" evidence="2">
    <location>
        <begin position="375"/>
        <end position="409"/>
    </location>
</feature>
<dbReference type="Proteomes" id="UP000017836">
    <property type="component" value="Unassembled WGS sequence"/>
</dbReference>
<dbReference type="GO" id="GO:0009451">
    <property type="term" value="P:RNA modification"/>
    <property type="evidence" value="ECO:0007669"/>
    <property type="project" value="EnsemblPlants"/>
</dbReference>
<dbReference type="Pfam" id="PF01535">
    <property type="entry name" value="PPR"/>
    <property type="match status" value="8"/>
</dbReference>
<reference evidence="4" key="1">
    <citation type="journal article" date="2013" name="Science">
        <title>The Amborella genome and the evolution of flowering plants.</title>
        <authorList>
            <consortium name="Amborella Genome Project"/>
        </authorList>
    </citation>
    <scope>NUCLEOTIDE SEQUENCE [LARGE SCALE GENOMIC DNA]</scope>
</reference>
<dbReference type="FunFam" id="1.25.40.10:FF:000073">
    <property type="entry name" value="Pentatricopeptide repeat-containing protein chloroplastic"/>
    <property type="match status" value="1"/>
</dbReference>
<dbReference type="EMBL" id="KI392518">
    <property type="protein sequence ID" value="ERN14906.1"/>
    <property type="molecule type" value="Genomic_DNA"/>
</dbReference>
<accession>U5CP11</accession>
<dbReference type="InterPro" id="IPR002885">
    <property type="entry name" value="PPR_rpt"/>
</dbReference>
<evidence type="ECO:0000256" key="1">
    <source>
        <dbReference type="ARBA" id="ARBA00022737"/>
    </source>
</evidence>
<keyword evidence="1" id="KW-0677">Repeat</keyword>
<dbReference type="Gramene" id="ERN14906">
    <property type="protein sequence ID" value="ERN14906"/>
    <property type="gene ID" value="AMTR_s00032p00177680"/>
</dbReference>
<dbReference type="eggNOG" id="KOG4197">
    <property type="taxonomic scope" value="Eukaryota"/>
</dbReference>
<feature type="repeat" description="PPR" evidence="2">
    <location>
        <begin position="107"/>
        <end position="141"/>
    </location>
</feature>
<dbReference type="FunFam" id="1.25.40.10:FF:000381">
    <property type="entry name" value="Pentatricopeptide repeat-containing protein"/>
    <property type="match status" value="3"/>
</dbReference>
<gene>
    <name evidence="3" type="ORF">AMTR_s00032p00177680</name>
</gene>
<dbReference type="GO" id="GO:0003723">
    <property type="term" value="F:RNA binding"/>
    <property type="evidence" value="ECO:0007669"/>
    <property type="project" value="InterPro"/>
</dbReference>
<feature type="repeat" description="PPR" evidence="2">
    <location>
        <begin position="208"/>
        <end position="242"/>
    </location>
</feature>
<evidence type="ECO:0000313" key="4">
    <source>
        <dbReference type="Proteomes" id="UP000017836"/>
    </source>
</evidence>
<dbReference type="PROSITE" id="PS51375">
    <property type="entry name" value="PPR"/>
    <property type="match status" value="6"/>
</dbReference>
<evidence type="ECO:0000313" key="3">
    <source>
        <dbReference type="EMBL" id="ERN14906.1"/>
    </source>
</evidence>
<dbReference type="InterPro" id="IPR011990">
    <property type="entry name" value="TPR-like_helical_dom_sf"/>
</dbReference>
<dbReference type="InterPro" id="IPR046960">
    <property type="entry name" value="PPR_At4g14850-like_plant"/>
</dbReference>
<dbReference type="PANTHER" id="PTHR47926">
    <property type="entry name" value="PENTATRICOPEPTIDE REPEAT-CONTAINING PROTEIN"/>
    <property type="match status" value="1"/>
</dbReference>
<dbReference type="HOGENOM" id="CLU_002706_15_6_1"/>
<feature type="repeat" description="PPR" evidence="2">
    <location>
        <begin position="273"/>
        <end position="307"/>
    </location>
</feature>
<evidence type="ECO:0008006" key="5">
    <source>
        <dbReference type="Google" id="ProtNLM"/>
    </source>
</evidence>
<dbReference type="OMA" id="MVECENI"/>
<name>U5CP11_AMBTC</name>
<organism evidence="3 4">
    <name type="scientific">Amborella trichopoda</name>
    <dbReference type="NCBI Taxonomy" id="13333"/>
    <lineage>
        <taxon>Eukaryota</taxon>
        <taxon>Viridiplantae</taxon>
        <taxon>Streptophyta</taxon>
        <taxon>Embryophyta</taxon>
        <taxon>Tracheophyta</taxon>
        <taxon>Spermatophyta</taxon>
        <taxon>Magnoliopsida</taxon>
        <taxon>Amborellales</taxon>
        <taxon>Amborellaceae</taxon>
        <taxon>Amborella</taxon>
    </lineage>
</organism>